<accession>A0A9P4GQM1</accession>
<sequence>MPAGPTPKKLYRFQSPKQKVSLRSDNTKITRLTKVKRPELTTSPASNSNLTAVQSESPSPFQTETPPTTLSSGVQVLSKEHDIASIRPSKEADCTELDATIAGMHAAEKLLHQRHAAIKPQPNIGKKIKPLGAIIKKSSPKASSPKARVPLSLSSPIHRRQQPETANEACASFQRRQLIKNLAFNAANGCPNAIADMDQINAHFTLRSRLPETTIPDLILEFGGVQIRASQLVTTDHNWIARFNALTNNSELVESRRMSPEDHETIALQLFPEERSHILKPEYFEIFVTGLGEEGTLTQAEAKAIGRLGVTVEEFEQGGHFTGPSKYARGHRHNPTELVIFEIPKQASRGLASFSPRPSMLQGRDLYYHLRILIEAAVYDQKFWKGYFFANARSKLGEFYEAYNVSQEGWPLPANLTEYKRPWTSREIRLLQRGQLLCDLLKKYETAEMTDFGIIRAVRGTYVQIPAQPFFSVEALESFLYHRIADSGLAVSRIPEILALHPENDAVFANPVLRNYVVDSLNERAENYEKEEEQRLSEIETSYTTFETVRKAQMTPWERIKVSFKKVFGKKEVVVPFDPFSPEHEVEGQQQ</sequence>
<organism evidence="2 3">
    <name type="scientific">Cucurbitaria berberidis CBS 394.84</name>
    <dbReference type="NCBI Taxonomy" id="1168544"/>
    <lineage>
        <taxon>Eukaryota</taxon>
        <taxon>Fungi</taxon>
        <taxon>Dikarya</taxon>
        <taxon>Ascomycota</taxon>
        <taxon>Pezizomycotina</taxon>
        <taxon>Dothideomycetes</taxon>
        <taxon>Pleosporomycetidae</taxon>
        <taxon>Pleosporales</taxon>
        <taxon>Pleosporineae</taxon>
        <taxon>Cucurbitariaceae</taxon>
        <taxon>Cucurbitaria</taxon>
    </lineage>
</organism>
<dbReference type="RefSeq" id="XP_040792097.1">
    <property type="nucleotide sequence ID" value="XM_040928441.1"/>
</dbReference>
<feature type="region of interest" description="Disordered" evidence="1">
    <location>
        <begin position="1"/>
        <end position="74"/>
    </location>
</feature>
<dbReference type="OrthoDB" id="3794648at2759"/>
<dbReference type="Proteomes" id="UP000800039">
    <property type="component" value="Unassembled WGS sequence"/>
</dbReference>
<comment type="caution">
    <text evidence="2">The sequence shown here is derived from an EMBL/GenBank/DDBJ whole genome shotgun (WGS) entry which is preliminary data.</text>
</comment>
<dbReference type="GeneID" id="63845694"/>
<keyword evidence="3" id="KW-1185">Reference proteome</keyword>
<feature type="compositionally biased region" description="Polar residues" evidence="1">
    <location>
        <begin position="15"/>
        <end position="30"/>
    </location>
</feature>
<dbReference type="AlphaFoldDB" id="A0A9P4GQM1"/>
<reference evidence="2" key="1">
    <citation type="submission" date="2020-01" db="EMBL/GenBank/DDBJ databases">
        <authorList>
            <consortium name="DOE Joint Genome Institute"/>
            <person name="Haridas S."/>
            <person name="Albert R."/>
            <person name="Binder M."/>
            <person name="Bloem J."/>
            <person name="Labutti K."/>
            <person name="Salamov A."/>
            <person name="Andreopoulos B."/>
            <person name="Baker S.E."/>
            <person name="Barry K."/>
            <person name="Bills G."/>
            <person name="Bluhm B.H."/>
            <person name="Cannon C."/>
            <person name="Castanera R."/>
            <person name="Culley D.E."/>
            <person name="Daum C."/>
            <person name="Ezra D."/>
            <person name="Gonzalez J.B."/>
            <person name="Henrissat B."/>
            <person name="Kuo A."/>
            <person name="Liang C."/>
            <person name="Lipzen A."/>
            <person name="Lutzoni F."/>
            <person name="Magnuson J."/>
            <person name="Mondo S."/>
            <person name="Nolan M."/>
            <person name="Ohm R."/>
            <person name="Pangilinan J."/>
            <person name="Park H.-J."/>
            <person name="Ramirez L."/>
            <person name="Alfaro M."/>
            <person name="Sun H."/>
            <person name="Tritt A."/>
            <person name="Yoshinaga Y."/>
            <person name="Zwiers L.-H."/>
            <person name="Turgeon B.G."/>
            <person name="Goodwin S.B."/>
            <person name="Spatafora J.W."/>
            <person name="Crous P.W."/>
            <person name="Grigoriev I.V."/>
        </authorList>
    </citation>
    <scope>NUCLEOTIDE SEQUENCE</scope>
    <source>
        <strain evidence="2">CBS 394.84</strain>
    </source>
</reference>
<protein>
    <submittedName>
        <fullName evidence="2">Uncharacterized protein</fullName>
    </submittedName>
</protein>
<name>A0A9P4GQM1_9PLEO</name>
<feature type="compositionally biased region" description="Polar residues" evidence="1">
    <location>
        <begin position="40"/>
        <end position="74"/>
    </location>
</feature>
<gene>
    <name evidence="2" type="ORF">K460DRAFT_280850</name>
</gene>
<evidence type="ECO:0000313" key="2">
    <source>
        <dbReference type="EMBL" id="KAF1849534.1"/>
    </source>
</evidence>
<dbReference type="EMBL" id="ML976615">
    <property type="protein sequence ID" value="KAF1849534.1"/>
    <property type="molecule type" value="Genomic_DNA"/>
</dbReference>
<evidence type="ECO:0000256" key="1">
    <source>
        <dbReference type="SAM" id="MobiDB-lite"/>
    </source>
</evidence>
<proteinExistence type="predicted"/>
<evidence type="ECO:0000313" key="3">
    <source>
        <dbReference type="Proteomes" id="UP000800039"/>
    </source>
</evidence>